<evidence type="ECO:0000256" key="1">
    <source>
        <dbReference type="ARBA" id="ARBA00044776"/>
    </source>
</evidence>
<keyword evidence="6" id="KW-1185">Reference proteome</keyword>
<sequence>MPPVSNTIVLHGGAGSSNQFSERLKAYAKRSLNGKSALDCVISAVVQMEDDQDFNAGTGSVMRVDGSIQMDAAVMIPGRFGAVAAIERVKNPVLVARDVMERTPHLILSGDGAVRFARAMGHRDYDPSTEKARERYRAMMSALEGKKTGEDEKYSVMREVLRSMPELLSTTDTVGAVARVNGEFAAAVSTGGASPMLRGRIGDSPIPGAGIYCGEKGAVVATGIGEEILKRVLCYRVYSRIGAKRLEDIVREEIAAFGNVSVGLIAVSEDEAVAASNTNMAYAVEYF</sequence>
<dbReference type="SUPFAM" id="SSF56235">
    <property type="entry name" value="N-terminal nucleophile aminohydrolases (Ntn hydrolases)"/>
    <property type="match status" value="1"/>
</dbReference>
<organism evidence="5 6">
    <name type="scientific">Thermogymnomonas acidicola</name>
    <dbReference type="NCBI Taxonomy" id="399579"/>
    <lineage>
        <taxon>Archaea</taxon>
        <taxon>Methanobacteriati</taxon>
        <taxon>Thermoplasmatota</taxon>
        <taxon>Thermoplasmata</taxon>
        <taxon>Thermoplasmatales</taxon>
        <taxon>Thermogymnomonas</taxon>
    </lineage>
</organism>
<dbReference type="PANTHER" id="PTHR10188:SF13">
    <property type="entry name" value="ISOASPARTYL PEPTIDASE_L-ASPARAGINASE 2-RELATED"/>
    <property type="match status" value="1"/>
</dbReference>
<comment type="caution">
    <text evidence="5">The sequence shown here is derived from an EMBL/GenBank/DDBJ whole genome shotgun (WGS) entry which is preliminary data.</text>
</comment>
<protein>
    <recommendedName>
        <fullName evidence="1">Plant-type L-asparaginase</fullName>
    </recommendedName>
</protein>
<evidence type="ECO:0000256" key="4">
    <source>
        <dbReference type="PIRSR" id="PIRSR600246-3"/>
    </source>
</evidence>
<evidence type="ECO:0000256" key="2">
    <source>
        <dbReference type="PIRSR" id="PIRSR600246-1"/>
    </source>
</evidence>
<reference evidence="5" key="1">
    <citation type="journal article" date="2014" name="Int. J. Syst. Evol. Microbiol.">
        <title>Complete genome sequence of Corynebacterium casei LMG S-19264T (=DSM 44701T), isolated from a smear-ripened cheese.</title>
        <authorList>
            <consortium name="US DOE Joint Genome Institute (JGI-PGF)"/>
            <person name="Walter F."/>
            <person name="Albersmeier A."/>
            <person name="Kalinowski J."/>
            <person name="Ruckert C."/>
        </authorList>
    </citation>
    <scope>NUCLEOTIDE SEQUENCE</scope>
    <source>
        <strain evidence="5">JCM 13583</strain>
    </source>
</reference>
<dbReference type="Gene3D" id="3.60.20.30">
    <property type="entry name" value="(Glycosyl)asparaginase"/>
    <property type="match status" value="1"/>
</dbReference>
<dbReference type="Pfam" id="PF01112">
    <property type="entry name" value="Asparaginase_2"/>
    <property type="match status" value="1"/>
</dbReference>
<evidence type="ECO:0000313" key="6">
    <source>
        <dbReference type="Proteomes" id="UP000632195"/>
    </source>
</evidence>
<accession>A0AA37BQT4</accession>
<feature type="binding site" evidence="3">
    <location>
        <begin position="222"/>
        <end position="225"/>
    </location>
    <ligand>
        <name>substrate</name>
    </ligand>
</feature>
<feature type="site" description="Cleavage; by autolysis" evidence="4">
    <location>
        <begin position="172"/>
        <end position="173"/>
    </location>
</feature>
<dbReference type="InterPro" id="IPR029055">
    <property type="entry name" value="Ntn_hydrolases_N"/>
</dbReference>
<feature type="binding site" evidence="3">
    <location>
        <begin position="200"/>
        <end position="203"/>
    </location>
    <ligand>
        <name>substrate</name>
    </ligand>
</feature>
<dbReference type="EMBL" id="BMNY01000001">
    <property type="protein sequence ID" value="GGM71597.1"/>
    <property type="molecule type" value="Genomic_DNA"/>
</dbReference>
<dbReference type="GO" id="GO:0016787">
    <property type="term" value="F:hydrolase activity"/>
    <property type="evidence" value="ECO:0007669"/>
    <property type="project" value="InterPro"/>
</dbReference>
<dbReference type="CDD" id="cd04703">
    <property type="entry name" value="Asparaginase_2_like_1"/>
    <property type="match status" value="1"/>
</dbReference>
<dbReference type="Proteomes" id="UP000632195">
    <property type="component" value="Unassembled WGS sequence"/>
</dbReference>
<feature type="active site" description="Nucleophile" evidence="2">
    <location>
        <position position="173"/>
    </location>
</feature>
<dbReference type="InterPro" id="IPR000246">
    <property type="entry name" value="Peptidase_T2"/>
</dbReference>
<dbReference type="PANTHER" id="PTHR10188">
    <property type="entry name" value="L-ASPARAGINASE"/>
    <property type="match status" value="1"/>
</dbReference>
<reference evidence="5" key="2">
    <citation type="submission" date="2022-09" db="EMBL/GenBank/DDBJ databases">
        <authorList>
            <person name="Sun Q."/>
            <person name="Ohkuma M."/>
        </authorList>
    </citation>
    <scope>NUCLEOTIDE SEQUENCE</scope>
    <source>
        <strain evidence="5">JCM 13583</strain>
    </source>
</reference>
<evidence type="ECO:0000256" key="3">
    <source>
        <dbReference type="PIRSR" id="PIRSR600246-2"/>
    </source>
</evidence>
<gene>
    <name evidence="5" type="ORF">GCM10007108_07140</name>
</gene>
<dbReference type="AlphaFoldDB" id="A0AA37BQT4"/>
<proteinExistence type="predicted"/>
<name>A0AA37BQT4_9ARCH</name>
<evidence type="ECO:0000313" key="5">
    <source>
        <dbReference type="EMBL" id="GGM71597.1"/>
    </source>
</evidence>